<keyword evidence="3" id="KW-1185">Reference proteome</keyword>
<gene>
    <name evidence="2" type="ORF">L9F63_027318</name>
</gene>
<proteinExistence type="predicted"/>
<evidence type="ECO:0000256" key="1">
    <source>
        <dbReference type="SAM" id="MobiDB-lite"/>
    </source>
</evidence>
<dbReference type="AlphaFoldDB" id="A0AAD8AA78"/>
<feature type="non-terminal residue" evidence="2">
    <location>
        <position position="1"/>
    </location>
</feature>
<accession>A0AAD8AA78</accession>
<dbReference type="Proteomes" id="UP001233999">
    <property type="component" value="Unassembled WGS sequence"/>
</dbReference>
<comment type="caution">
    <text evidence="2">The sequence shown here is derived from an EMBL/GenBank/DDBJ whole genome shotgun (WGS) entry which is preliminary data.</text>
</comment>
<reference evidence="2" key="1">
    <citation type="journal article" date="2023" name="IScience">
        <title>Live-bearing cockroach genome reveals convergent evolutionary mechanisms linked to viviparity in insects and beyond.</title>
        <authorList>
            <person name="Fouks B."/>
            <person name="Harrison M.C."/>
            <person name="Mikhailova A.A."/>
            <person name="Marchal E."/>
            <person name="English S."/>
            <person name="Carruthers M."/>
            <person name="Jennings E.C."/>
            <person name="Chiamaka E.L."/>
            <person name="Frigard R.A."/>
            <person name="Pippel M."/>
            <person name="Attardo G.M."/>
            <person name="Benoit J.B."/>
            <person name="Bornberg-Bauer E."/>
            <person name="Tobe S.S."/>
        </authorList>
    </citation>
    <scope>NUCLEOTIDE SEQUENCE</scope>
    <source>
        <strain evidence="2">Stay&amp;Tobe</strain>
    </source>
</reference>
<protein>
    <submittedName>
        <fullName evidence="2">Uncharacterized protein</fullName>
    </submittedName>
</protein>
<organism evidence="2 3">
    <name type="scientific">Diploptera punctata</name>
    <name type="common">Pacific beetle cockroach</name>
    <dbReference type="NCBI Taxonomy" id="6984"/>
    <lineage>
        <taxon>Eukaryota</taxon>
        <taxon>Metazoa</taxon>
        <taxon>Ecdysozoa</taxon>
        <taxon>Arthropoda</taxon>
        <taxon>Hexapoda</taxon>
        <taxon>Insecta</taxon>
        <taxon>Pterygota</taxon>
        <taxon>Neoptera</taxon>
        <taxon>Polyneoptera</taxon>
        <taxon>Dictyoptera</taxon>
        <taxon>Blattodea</taxon>
        <taxon>Blaberoidea</taxon>
        <taxon>Blaberidae</taxon>
        <taxon>Diplopterinae</taxon>
        <taxon>Diploptera</taxon>
    </lineage>
</organism>
<evidence type="ECO:0000313" key="3">
    <source>
        <dbReference type="Proteomes" id="UP001233999"/>
    </source>
</evidence>
<feature type="non-terminal residue" evidence="2">
    <location>
        <position position="84"/>
    </location>
</feature>
<feature type="region of interest" description="Disordered" evidence="1">
    <location>
        <begin position="1"/>
        <end position="31"/>
    </location>
</feature>
<dbReference type="EMBL" id="JASPKZ010002592">
    <property type="protein sequence ID" value="KAJ9595293.1"/>
    <property type="molecule type" value="Genomic_DNA"/>
</dbReference>
<reference evidence="2" key="2">
    <citation type="submission" date="2023-05" db="EMBL/GenBank/DDBJ databases">
        <authorList>
            <person name="Fouks B."/>
        </authorList>
    </citation>
    <scope>NUCLEOTIDE SEQUENCE</scope>
    <source>
        <strain evidence="2">Stay&amp;Tobe</strain>
        <tissue evidence="2">Testes</tissue>
    </source>
</reference>
<sequence>RFIGSMIEVRRNHQKRHNTGRPEATDDGDKLRNCSIEEKGYEENIFCHSILHRLSVSISISTKEDSDKEKLMFKLGLDPRISDS</sequence>
<evidence type="ECO:0000313" key="2">
    <source>
        <dbReference type="EMBL" id="KAJ9595293.1"/>
    </source>
</evidence>
<name>A0AAD8AA78_DIPPU</name>